<dbReference type="InterPro" id="IPR044730">
    <property type="entry name" value="RNase_H-like_dom_plant"/>
</dbReference>
<dbReference type="SUPFAM" id="SSF53098">
    <property type="entry name" value="Ribonuclease H-like"/>
    <property type="match status" value="1"/>
</dbReference>
<evidence type="ECO:0000313" key="2">
    <source>
        <dbReference type="EMBL" id="RID79677.1"/>
    </source>
</evidence>
<protein>
    <recommendedName>
        <fullName evidence="1">RNase H type-1 domain-containing protein</fullName>
    </recommendedName>
</protein>
<dbReference type="InterPro" id="IPR002156">
    <property type="entry name" value="RNaseH_domain"/>
</dbReference>
<organism evidence="2 3">
    <name type="scientific">Brassica campestris</name>
    <name type="common">Field mustard</name>
    <dbReference type="NCBI Taxonomy" id="3711"/>
    <lineage>
        <taxon>Eukaryota</taxon>
        <taxon>Viridiplantae</taxon>
        <taxon>Streptophyta</taxon>
        <taxon>Embryophyta</taxon>
        <taxon>Tracheophyta</taxon>
        <taxon>Spermatophyta</taxon>
        <taxon>Magnoliopsida</taxon>
        <taxon>eudicotyledons</taxon>
        <taxon>Gunneridae</taxon>
        <taxon>Pentapetalae</taxon>
        <taxon>rosids</taxon>
        <taxon>malvids</taxon>
        <taxon>Brassicales</taxon>
        <taxon>Brassicaceae</taxon>
        <taxon>Brassiceae</taxon>
        <taxon>Brassica</taxon>
    </lineage>
</organism>
<evidence type="ECO:0000259" key="1">
    <source>
        <dbReference type="Pfam" id="PF13456"/>
    </source>
</evidence>
<dbReference type="InterPro" id="IPR052929">
    <property type="entry name" value="RNase_H-like_EbsB-rel"/>
</dbReference>
<dbReference type="AlphaFoldDB" id="A0A398APP4"/>
<gene>
    <name evidence="2" type="ORF">BRARA_A02395</name>
</gene>
<dbReference type="InterPro" id="IPR036397">
    <property type="entry name" value="RNaseH_sf"/>
</dbReference>
<dbReference type="Proteomes" id="UP000264353">
    <property type="component" value="Chromosome A1"/>
</dbReference>
<dbReference type="InterPro" id="IPR012337">
    <property type="entry name" value="RNaseH-like_sf"/>
</dbReference>
<dbReference type="GO" id="GO:0004523">
    <property type="term" value="F:RNA-DNA hybrid ribonuclease activity"/>
    <property type="evidence" value="ECO:0007669"/>
    <property type="project" value="InterPro"/>
</dbReference>
<dbReference type="CDD" id="cd06222">
    <property type="entry name" value="RNase_H_like"/>
    <property type="match status" value="1"/>
</dbReference>
<dbReference type="Pfam" id="PF13456">
    <property type="entry name" value="RVT_3"/>
    <property type="match status" value="1"/>
</dbReference>
<dbReference type="GO" id="GO:0003676">
    <property type="term" value="F:nucleic acid binding"/>
    <property type="evidence" value="ECO:0007669"/>
    <property type="project" value="InterPro"/>
</dbReference>
<sequence length="320" mass="37110">MDLIAQEDHHLINKICLPSDNLHDLIVWPYTRNGVYYVRSGYRYAKGSLTSSNQLIPPLYPHPDISKAIWSADTTPKIKHFFGDFFLRLWQLKKISVSGISRLILHVVGVVNMWSPLTIYFFNATTHRESGGEYVFRHQSFVIQQQRVTRLTPIWTLWRLWKSRNGLTNSSKNISETQLVDLIASDTYEWNERTLITSDRANREKWNPPPREWVKCNYDVSHHEGNTNSGMGWIIRNSTGLCLDCGMGQFQGRSNIMEAEGSALIWAMQACWSLGYKNVIFEGDNFNLNQLLDSTETNLMIKVTIRTIQQWRMQFQAAVF</sequence>
<feature type="domain" description="RNase H type-1" evidence="1">
    <location>
        <begin position="217"/>
        <end position="318"/>
    </location>
</feature>
<reference evidence="2 3" key="1">
    <citation type="submission" date="2018-06" db="EMBL/GenBank/DDBJ databases">
        <title>WGS assembly of Brassica rapa FPsc.</title>
        <authorList>
            <person name="Bowman J."/>
            <person name="Kohchi T."/>
            <person name="Yamato K."/>
            <person name="Jenkins J."/>
            <person name="Shu S."/>
            <person name="Ishizaki K."/>
            <person name="Yamaoka S."/>
            <person name="Nishihama R."/>
            <person name="Nakamura Y."/>
            <person name="Berger F."/>
            <person name="Adam C."/>
            <person name="Aki S."/>
            <person name="Althoff F."/>
            <person name="Araki T."/>
            <person name="Arteaga-Vazquez M."/>
            <person name="Balasubrmanian S."/>
            <person name="Bauer D."/>
            <person name="Boehm C."/>
            <person name="Briginshaw L."/>
            <person name="Caballero-Perez J."/>
            <person name="Catarino B."/>
            <person name="Chen F."/>
            <person name="Chiyoda S."/>
            <person name="Chovatia M."/>
            <person name="Davies K."/>
            <person name="Delmans M."/>
            <person name="Demura T."/>
            <person name="Dierschke T."/>
            <person name="Dolan L."/>
            <person name="Dorantes-Acosta A."/>
            <person name="Eklund D."/>
            <person name="Florent S."/>
            <person name="Flores-Sandoval E."/>
            <person name="Fujiyama A."/>
            <person name="Fukuzawa H."/>
            <person name="Galik B."/>
            <person name="Grimanelli D."/>
            <person name="Grimwood J."/>
            <person name="Grossniklaus U."/>
            <person name="Hamada T."/>
            <person name="Haseloff J."/>
            <person name="Hetherington A."/>
            <person name="Higo A."/>
            <person name="Hirakawa Y."/>
            <person name="Hundley H."/>
            <person name="Ikeda Y."/>
            <person name="Inoue K."/>
            <person name="Inoue S."/>
            <person name="Ishida S."/>
            <person name="Jia Q."/>
            <person name="Kakita M."/>
            <person name="Kanazawa T."/>
            <person name="Kawai Y."/>
            <person name="Kawashima T."/>
            <person name="Kennedy M."/>
            <person name="Kinose K."/>
            <person name="Kinoshita T."/>
            <person name="Kohara Y."/>
            <person name="Koide E."/>
            <person name="Komatsu K."/>
            <person name="Kopischke S."/>
            <person name="Kubo M."/>
            <person name="Kyozuka J."/>
            <person name="Lagercrantz U."/>
            <person name="Lin S."/>
            <person name="Lindquist E."/>
            <person name="Lipzen A."/>
            <person name="Lu C."/>
            <person name="Luna E."/>
            <person name="Martienssen R."/>
            <person name="Minamino N."/>
            <person name="Mizutani M."/>
            <person name="Mizutani M."/>
            <person name="Mochizuki N."/>
            <person name="Monte I."/>
            <person name="Mosher R."/>
            <person name="Nagasaki H."/>
            <person name="Nakagami H."/>
            <person name="Naramoto S."/>
            <person name="Nishitani K."/>
            <person name="Ohtani M."/>
            <person name="Okamoto T."/>
            <person name="Okumura M."/>
            <person name="Phillips J."/>
            <person name="Pollak B."/>
            <person name="Reinders A."/>
            <person name="Roevekamp M."/>
            <person name="Sano R."/>
            <person name="Sawa S."/>
            <person name="Schmid M."/>
            <person name="Shirakawa M."/>
            <person name="Solano R."/>
            <person name="Spunde A."/>
            <person name="Suetsugu N."/>
            <person name="Sugano S."/>
            <person name="Sugiyama A."/>
            <person name="Sun R."/>
            <person name="Suzuki Y."/>
            <person name="Takenaka M."/>
            <person name="Takezawa D."/>
            <person name="Tomogane H."/>
            <person name="Tsuzuki M."/>
            <person name="Ueda T."/>
            <person name="Umeda M."/>
            <person name="Ward J."/>
            <person name="Watanabe Y."/>
            <person name="Yazaki K."/>
            <person name="Yokoyama R."/>
            <person name="Yoshitake Y."/>
            <person name="Yotsui I."/>
            <person name="Zachgo S."/>
            <person name="Schmutz J."/>
        </authorList>
    </citation>
    <scope>NUCLEOTIDE SEQUENCE [LARGE SCALE GENOMIC DNA]</scope>
    <source>
        <strain evidence="3">cv. B-3</strain>
    </source>
</reference>
<dbReference type="EMBL" id="CM010628">
    <property type="protein sequence ID" value="RID79677.1"/>
    <property type="molecule type" value="Genomic_DNA"/>
</dbReference>
<dbReference type="Gene3D" id="3.30.420.10">
    <property type="entry name" value="Ribonuclease H-like superfamily/Ribonuclease H"/>
    <property type="match status" value="1"/>
</dbReference>
<proteinExistence type="predicted"/>
<dbReference type="PANTHER" id="PTHR47074:SF78">
    <property type="entry name" value="GB|AAF30348.1-RELATED"/>
    <property type="match status" value="1"/>
</dbReference>
<name>A0A398APP4_BRACM</name>
<accession>A0A398APP4</accession>
<dbReference type="PANTHER" id="PTHR47074">
    <property type="entry name" value="BNAC02G40300D PROTEIN"/>
    <property type="match status" value="1"/>
</dbReference>
<evidence type="ECO:0000313" key="3">
    <source>
        <dbReference type="Proteomes" id="UP000264353"/>
    </source>
</evidence>